<keyword evidence="4" id="KW-0677">Repeat</keyword>
<evidence type="ECO:0000256" key="5">
    <source>
        <dbReference type="ARBA" id="ARBA00022927"/>
    </source>
</evidence>
<keyword evidence="3" id="KW-0963">Cytoplasm</keyword>
<evidence type="ECO:0000256" key="3">
    <source>
        <dbReference type="ARBA" id="ARBA00022490"/>
    </source>
</evidence>
<keyword evidence="2" id="KW-0813">Transport</keyword>
<proteinExistence type="predicted"/>
<dbReference type="InterPro" id="IPR016024">
    <property type="entry name" value="ARM-type_fold"/>
</dbReference>
<evidence type="ECO:0000256" key="1">
    <source>
        <dbReference type="ARBA" id="ARBA00004496"/>
    </source>
</evidence>
<dbReference type="GO" id="GO:0005737">
    <property type="term" value="C:cytoplasm"/>
    <property type="evidence" value="ECO:0007669"/>
    <property type="project" value="UniProtKB-SubCell"/>
</dbReference>
<dbReference type="Gene3D" id="1.25.10.10">
    <property type="entry name" value="Leucine-rich Repeat Variant"/>
    <property type="match status" value="1"/>
</dbReference>
<feature type="non-terminal residue" evidence="7">
    <location>
        <position position="1"/>
    </location>
</feature>
<accession>A0A0B2P8R9</accession>
<evidence type="ECO:0000256" key="2">
    <source>
        <dbReference type="ARBA" id="ARBA00022448"/>
    </source>
</evidence>
<evidence type="ECO:0000256" key="6">
    <source>
        <dbReference type="SAM" id="MobiDB-lite"/>
    </source>
</evidence>
<protein>
    <submittedName>
        <fullName evidence="7">Importin subunit beta-3</fullName>
    </submittedName>
</protein>
<gene>
    <name evidence="7" type="ORF">glysoja_048833</name>
</gene>
<organism evidence="7">
    <name type="scientific">Glycine soja</name>
    <name type="common">Wild soybean</name>
    <dbReference type="NCBI Taxonomy" id="3848"/>
    <lineage>
        <taxon>Eukaryota</taxon>
        <taxon>Viridiplantae</taxon>
        <taxon>Streptophyta</taxon>
        <taxon>Embryophyta</taxon>
        <taxon>Tracheophyta</taxon>
        <taxon>Spermatophyta</taxon>
        <taxon>Magnoliopsida</taxon>
        <taxon>eudicotyledons</taxon>
        <taxon>Gunneridae</taxon>
        <taxon>Pentapetalae</taxon>
        <taxon>rosids</taxon>
        <taxon>fabids</taxon>
        <taxon>Fabales</taxon>
        <taxon>Fabaceae</taxon>
        <taxon>Papilionoideae</taxon>
        <taxon>50 kb inversion clade</taxon>
        <taxon>NPAAA clade</taxon>
        <taxon>indigoferoid/millettioid clade</taxon>
        <taxon>Phaseoleae</taxon>
        <taxon>Glycine</taxon>
        <taxon>Glycine subgen. Soja</taxon>
    </lineage>
</organism>
<name>A0A0B2P8R9_GLYSO</name>
<reference evidence="7" key="1">
    <citation type="submission" date="2014-07" db="EMBL/GenBank/DDBJ databases">
        <title>Identification of a novel salt tolerance gene in wild soybean by whole-genome sequencing.</title>
        <authorList>
            <person name="Lam H.-M."/>
            <person name="Qi X."/>
            <person name="Li M.-W."/>
            <person name="Liu X."/>
            <person name="Xie M."/>
            <person name="Ni M."/>
            <person name="Xu X."/>
        </authorList>
    </citation>
    <scope>NUCLEOTIDE SEQUENCE [LARGE SCALE GENOMIC DNA]</scope>
    <source>
        <tissue evidence="7">Root</tissue>
    </source>
</reference>
<dbReference type="GO" id="GO:0006606">
    <property type="term" value="P:protein import into nucleus"/>
    <property type="evidence" value="ECO:0007669"/>
    <property type="project" value="InterPro"/>
</dbReference>
<feature type="region of interest" description="Disordered" evidence="6">
    <location>
        <begin position="1"/>
        <end position="20"/>
    </location>
</feature>
<dbReference type="PANTHER" id="PTHR10527">
    <property type="entry name" value="IMPORTIN BETA"/>
    <property type="match status" value="1"/>
</dbReference>
<keyword evidence="5" id="KW-0653">Protein transport</keyword>
<sequence>DMEDDPAWHGAEIEDEDASETSNYSMLPAYLAAPKWQKCHAALIALAQIVEGCSKAMIKNLEQVVAMVLTSFPDQHPHVRWADINAIGQLSTDLGPDLQVKYHQGVLPALAGATDDF</sequence>
<evidence type="ECO:0000256" key="4">
    <source>
        <dbReference type="ARBA" id="ARBA00022737"/>
    </source>
</evidence>
<comment type="subcellular location">
    <subcellularLocation>
        <location evidence="1">Cytoplasm</location>
    </subcellularLocation>
</comment>
<dbReference type="SUPFAM" id="SSF48371">
    <property type="entry name" value="ARM repeat"/>
    <property type="match status" value="1"/>
</dbReference>
<dbReference type="EMBL" id="KN668294">
    <property type="protein sequence ID" value="KHN05596.1"/>
    <property type="molecule type" value="Genomic_DNA"/>
</dbReference>
<dbReference type="AlphaFoldDB" id="A0A0B2P8R9"/>
<dbReference type="InterPro" id="IPR040122">
    <property type="entry name" value="Importin_beta"/>
</dbReference>
<evidence type="ECO:0000313" key="7">
    <source>
        <dbReference type="EMBL" id="KHN05596.1"/>
    </source>
</evidence>
<dbReference type="InterPro" id="IPR011989">
    <property type="entry name" value="ARM-like"/>
</dbReference>
<dbReference type="Proteomes" id="UP000053555">
    <property type="component" value="Unassembled WGS sequence"/>
</dbReference>